<accession>A0AAX1EHG4</accession>
<organism evidence="1 2">
    <name type="scientific">Legionella israelensis</name>
    <dbReference type="NCBI Taxonomy" id="454"/>
    <lineage>
        <taxon>Bacteria</taxon>
        <taxon>Pseudomonadati</taxon>
        <taxon>Pseudomonadota</taxon>
        <taxon>Gammaproteobacteria</taxon>
        <taxon>Legionellales</taxon>
        <taxon>Legionellaceae</taxon>
        <taxon>Legionella</taxon>
    </lineage>
</organism>
<evidence type="ECO:0000313" key="2">
    <source>
        <dbReference type="Proteomes" id="UP000295517"/>
    </source>
</evidence>
<sequence>MSSIVQETSLIFPFKGNRDYVHGTDMVNTVLSHFASPQLQHIKMSVHGLVKNPSCLLSIYNAVPTSPGIFRGEFFIEGKPLWIQIIEQKKHPTHYERYDFNEDIITSQCEIQGKQIFHQSVSSCSFIDTIVFMKKHLLCQLFPLANVKWLFTGIELQNSEVNQKNLSIEIIHNFHYKLIKSKIYADNHVLGFIYFSSVAL</sequence>
<name>A0AAX1EHG4_9GAMM</name>
<dbReference type="RefSeq" id="WP_135060733.1">
    <property type="nucleotide sequence ID" value="NZ_CP038254.1"/>
</dbReference>
<dbReference type="Proteomes" id="UP000295517">
    <property type="component" value="Chromosome"/>
</dbReference>
<gene>
    <name evidence="1" type="ORF">E3983_09150</name>
</gene>
<evidence type="ECO:0000313" key="1">
    <source>
        <dbReference type="EMBL" id="QBR84513.1"/>
    </source>
</evidence>
<reference evidence="1 2" key="1">
    <citation type="submission" date="2019-03" db="EMBL/GenBank/DDBJ databases">
        <title>Diverse conjugative elements silence natural transformation in Legionella species.</title>
        <authorList>
            <person name="Durieux I."/>
            <person name="Ginevra C."/>
            <person name="Attaiech L."/>
            <person name="Picq K."/>
            <person name="Juan P.A."/>
            <person name="Jarraud S."/>
            <person name="Charpentier X."/>
        </authorList>
    </citation>
    <scope>NUCLEOTIDE SEQUENCE [LARGE SCALE GENOMIC DNA]</scope>
    <source>
        <strain evidence="1 2">HL-0427-4011</strain>
    </source>
</reference>
<dbReference type="AlphaFoldDB" id="A0AAX1EHG4"/>
<dbReference type="EMBL" id="CP038254">
    <property type="protein sequence ID" value="QBR84513.1"/>
    <property type="molecule type" value="Genomic_DNA"/>
</dbReference>
<protein>
    <submittedName>
        <fullName evidence="1">Uncharacterized protein</fullName>
    </submittedName>
</protein>
<proteinExistence type="predicted"/>